<dbReference type="RefSeq" id="WP_158032362.1">
    <property type="nucleotide sequence ID" value="NZ_ML708610.1"/>
</dbReference>
<comment type="caution">
    <text evidence="10">The sequence shown here is derived from an EMBL/GenBank/DDBJ whole genome shotgun (WGS) entry which is preliminary data.</text>
</comment>
<evidence type="ECO:0000256" key="4">
    <source>
        <dbReference type="ARBA" id="ARBA00022679"/>
    </source>
</evidence>
<feature type="modified residue" description="S-(dipyrrolylmethanemethyl)cysteine" evidence="7">
    <location>
        <position position="296"/>
    </location>
</feature>
<evidence type="ECO:0000259" key="8">
    <source>
        <dbReference type="Pfam" id="PF01379"/>
    </source>
</evidence>
<accession>A0A5J5L0T5</accession>
<feature type="domain" description="Porphobilinogen deaminase C-terminal" evidence="9">
    <location>
        <begin position="281"/>
        <end position="352"/>
    </location>
</feature>
<protein>
    <recommendedName>
        <fullName evidence="7">Porphobilinogen deaminase</fullName>
        <shortName evidence="7">PBG</shortName>
        <ecNumber evidence="7">2.5.1.61</ecNumber>
    </recommendedName>
    <alternativeName>
        <fullName evidence="7">Hydroxymethylbilane synthase</fullName>
        <shortName evidence="7">HMBS</shortName>
    </alternativeName>
    <alternativeName>
        <fullName evidence="7">Pre-uroporphyrinogen synthase</fullName>
    </alternativeName>
</protein>
<dbReference type="PANTHER" id="PTHR11557:SF0">
    <property type="entry name" value="PORPHOBILINOGEN DEAMINASE"/>
    <property type="match status" value="1"/>
</dbReference>
<dbReference type="EMBL" id="SZWF01000001">
    <property type="protein sequence ID" value="KAA9395554.1"/>
    <property type="molecule type" value="Genomic_DNA"/>
</dbReference>
<organism evidence="10 11">
    <name type="scientific">Kocuria coralli</name>
    <dbReference type="NCBI Taxonomy" id="1461025"/>
    <lineage>
        <taxon>Bacteria</taxon>
        <taxon>Bacillati</taxon>
        <taxon>Actinomycetota</taxon>
        <taxon>Actinomycetes</taxon>
        <taxon>Micrococcales</taxon>
        <taxon>Micrococcaceae</taxon>
        <taxon>Kocuria</taxon>
    </lineage>
</organism>
<dbReference type="PANTHER" id="PTHR11557">
    <property type="entry name" value="PORPHOBILINOGEN DEAMINASE"/>
    <property type="match status" value="1"/>
</dbReference>
<keyword evidence="4 7" id="KW-0808">Transferase</keyword>
<dbReference type="GO" id="GO:0004418">
    <property type="term" value="F:hydroxymethylbilane synthase activity"/>
    <property type="evidence" value="ECO:0007669"/>
    <property type="project" value="UniProtKB-UniRule"/>
</dbReference>
<comment type="function">
    <text evidence="1 7">Tetrapolymerization of the monopyrrole PBG into the hydroxymethylbilane pre-uroporphyrinogen in several discrete steps.</text>
</comment>
<dbReference type="PRINTS" id="PR00151">
    <property type="entry name" value="PORPHBDMNASE"/>
</dbReference>
<dbReference type="HAMAP" id="MF_00260">
    <property type="entry name" value="Porphobil_deam"/>
    <property type="match status" value="1"/>
</dbReference>
<proteinExistence type="inferred from homology"/>
<evidence type="ECO:0000256" key="5">
    <source>
        <dbReference type="ARBA" id="ARBA00023244"/>
    </source>
</evidence>
<dbReference type="GO" id="GO:0006782">
    <property type="term" value="P:protoporphyrinogen IX biosynthetic process"/>
    <property type="evidence" value="ECO:0007669"/>
    <property type="project" value="UniProtKB-UniRule"/>
</dbReference>
<dbReference type="PIRSF" id="PIRSF001438">
    <property type="entry name" value="4pyrrol_synth_OHMeBilane_synth"/>
    <property type="match status" value="1"/>
</dbReference>
<keyword evidence="5 7" id="KW-0627">Porphyrin biosynthesis</keyword>
<gene>
    <name evidence="7 10" type="primary">hemC</name>
    <name evidence="10" type="ORF">FCK90_00535</name>
</gene>
<dbReference type="InterPro" id="IPR000860">
    <property type="entry name" value="HemC"/>
</dbReference>
<evidence type="ECO:0000313" key="11">
    <source>
        <dbReference type="Proteomes" id="UP000325957"/>
    </source>
</evidence>
<dbReference type="SUPFAM" id="SSF53850">
    <property type="entry name" value="Periplasmic binding protein-like II"/>
    <property type="match status" value="1"/>
</dbReference>
<dbReference type="InterPro" id="IPR036803">
    <property type="entry name" value="Porphobilinogen_deaminase_C_sf"/>
</dbReference>
<keyword evidence="11" id="KW-1185">Reference proteome</keyword>
<dbReference type="InterPro" id="IPR022418">
    <property type="entry name" value="Porphobilinogen_deaminase_C"/>
</dbReference>
<reference evidence="10 11" key="1">
    <citation type="submission" date="2019-05" db="EMBL/GenBank/DDBJ databases">
        <title>Kocuria coralli sp. nov., a novel actinobacterium isolated from coral reef seawater.</title>
        <authorList>
            <person name="Li J."/>
        </authorList>
    </citation>
    <scope>NUCLEOTIDE SEQUENCE [LARGE SCALE GENOMIC DNA]</scope>
    <source>
        <strain evidence="10 11">SCSIO 13007</strain>
    </source>
</reference>
<evidence type="ECO:0000256" key="1">
    <source>
        <dbReference type="ARBA" id="ARBA00002869"/>
    </source>
</evidence>
<sequence length="363" mass="37085">MTAPGNGETAAPVPAGEATAVLRVGTRGSALAMTQTGQAAEAVRAAGDLAYRLEVIRTEGDVATGSLASLGGTGVFAAALRHALVDGRVDLAVHSLKDLPTAPHPGLAIGAVPVREDPRDALCARDGLSLGCLPSGARIGTGSPRRAAQLLATRPDLVMVDIRGNVPTRLARVAGLDPDGPGDLDAVVLASSGLRRLGLQEKITEYLDPAVVLPAPGQGALALEVRAELLLADPDLAAQASGAYSEVPHDVRPPSRDGQDRLDARLLKALARVNHTESRWAVTAERALLARLEAGCAAPVGTLATVEDGLLVLRVAVASPDGRKVMRRTEASDELSSEAARELGRRVGDGLLADGAAALAGLA</sequence>
<name>A0A5J5L0T5_9MICC</name>
<dbReference type="PROSITE" id="PS00533">
    <property type="entry name" value="PORPHOBILINOGEN_DEAM"/>
    <property type="match status" value="1"/>
</dbReference>
<dbReference type="InterPro" id="IPR022419">
    <property type="entry name" value="Porphobilin_deaminase_cofac_BS"/>
</dbReference>
<comment type="similarity">
    <text evidence="2 7">Belongs to the HMBS family.</text>
</comment>
<feature type="domain" description="Porphobilinogen deaminase N-terminal" evidence="8">
    <location>
        <begin position="22"/>
        <end position="228"/>
    </location>
</feature>
<dbReference type="Gene3D" id="3.40.190.10">
    <property type="entry name" value="Periplasmic binding protein-like II"/>
    <property type="match status" value="2"/>
</dbReference>
<comment type="subunit">
    <text evidence="3 7">Monomer.</text>
</comment>
<comment type="cofactor">
    <cofactor evidence="7">
        <name>dipyrromethane</name>
        <dbReference type="ChEBI" id="CHEBI:60342"/>
    </cofactor>
    <text evidence="7">Binds 1 dipyrromethane group covalently.</text>
</comment>
<evidence type="ECO:0000256" key="2">
    <source>
        <dbReference type="ARBA" id="ARBA00005638"/>
    </source>
</evidence>
<dbReference type="SUPFAM" id="SSF54782">
    <property type="entry name" value="Porphobilinogen deaminase (hydroxymethylbilane synthase), C-terminal domain"/>
    <property type="match status" value="1"/>
</dbReference>
<dbReference type="EC" id="2.5.1.61" evidence="7"/>
<dbReference type="GO" id="GO:0005737">
    <property type="term" value="C:cytoplasm"/>
    <property type="evidence" value="ECO:0007669"/>
    <property type="project" value="UniProtKB-UniRule"/>
</dbReference>
<dbReference type="AlphaFoldDB" id="A0A5J5L0T5"/>
<evidence type="ECO:0000256" key="7">
    <source>
        <dbReference type="HAMAP-Rule" id="MF_00260"/>
    </source>
</evidence>
<comment type="miscellaneous">
    <text evidence="7">The porphobilinogen subunits are added to the dipyrromethane group.</text>
</comment>
<dbReference type="NCBIfam" id="TIGR00212">
    <property type="entry name" value="hemC"/>
    <property type="match status" value="1"/>
</dbReference>
<dbReference type="OrthoDB" id="9810298at2"/>
<evidence type="ECO:0000256" key="6">
    <source>
        <dbReference type="ARBA" id="ARBA00048169"/>
    </source>
</evidence>
<dbReference type="InterPro" id="IPR022417">
    <property type="entry name" value="Porphobilin_deaminase_N"/>
</dbReference>
<evidence type="ECO:0000259" key="9">
    <source>
        <dbReference type="Pfam" id="PF03900"/>
    </source>
</evidence>
<dbReference type="Gene3D" id="3.30.160.40">
    <property type="entry name" value="Porphobilinogen deaminase, C-terminal domain"/>
    <property type="match status" value="1"/>
</dbReference>
<evidence type="ECO:0000256" key="3">
    <source>
        <dbReference type="ARBA" id="ARBA00011245"/>
    </source>
</evidence>
<dbReference type="Pfam" id="PF01379">
    <property type="entry name" value="Porphobil_deam"/>
    <property type="match status" value="1"/>
</dbReference>
<dbReference type="Proteomes" id="UP000325957">
    <property type="component" value="Unassembled WGS sequence"/>
</dbReference>
<dbReference type="Pfam" id="PF03900">
    <property type="entry name" value="Porphobil_deamC"/>
    <property type="match status" value="1"/>
</dbReference>
<evidence type="ECO:0000313" key="10">
    <source>
        <dbReference type="EMBL" id="KAA9395554.1"/>
    </source>
</evidence>
<dbReference type="FunFam" id="3.40.190.10:FF:000005">
    <property type="entry name" value="Porphobilinogen deaminase"/>
    <property type="match status" value="1"/>
</dbReference>
<comment type="catalytic activity">
    <reaction evidence="6 7">
        <text>4 porphobilinogen + H2O = hydroxymethylbilane + 4 NH4(+)</text>
        <dbReference type="Rhea" id="RHEA:13185"/>
        <dbReference type="ChEBI" id="CHEBI:15377"/>
        <dbReference type="ChEBI" id="CHEBI:28938"/>
        <dbReference type="ChEBI" id="CHEBI:57845"/>
        <dbReference type="ChEBI" id="CHEBI:58126"/>
        <dbReference type="EC" id="2.5.1.61"/>
    </reaction>
</comment>